<evidence type="ECO:0000313" key="15">
    <source>
        <dbReference type="Proteomes" id="UP000031278"/>
    </source>
</evidence>
<evidence type="ECO:0000256" key="9">
    <source>
        <dbReference type="PROSITE-ProRule" id="PRU00284"/>
    </source>
</evidence>
<keyword evidence="6 11" id="KW-0472">Membrane</keyword>
<reference evidence="14 15" key="1">
    <citation type="submission" date="2014-12" db="EMBL/GenBank/DDBJ databases">
        <title>Genome sequencing of Photobacterium gaetbulicola AD005a.</title>
        <authorList>
            <person name="Adrian T.G.S."/>
            <person name="Chan K.G."/>
        </authorList>
    </citation>
    <scope>NUCLEOTIDE SEQUENCE [LARGE SCALE GENOMIC DNA]</scope>
    <source>
        <strain evidence="14 15">AD005a</strain>
    </source>
</reference>
<dbReference type="SMART" id="SM00283">
    <property type="entry name" value="MA"/>
    <property type="match status" value="1"/>
</dbReference>
<evidence type="ECO:0000256" key="2">
    <source>
        <dbReference type="ARBA" id="ARBA00022475"/>
    </source>
</evidence>
<dbReference type="PROSITE" id="PS50885">
    <property type="entry name" value="HAMP"/>
    <property type="match status" value="1"/>
</dbReference>
<dbReference type="CDD" id="cd11386">
    <property type="entry name" value="MCP_signal"/>
    <property type="match status" value="1"/>
</dbReference>
<comment type="caution">
    <text evidence="14">The sequence shown here is derived from an EMBL/GenBank/DDBJ whole genome shotgun (WGS) entry which is preliminary data.</text>
</comment>
<evidence type="ECO:0000256" key="8">
    <source>
        <dbReference type="ARBA" id="ARBA00029447"/>
    </source>
</evidence>
<dbReference type="CDD" id="cd18773">
    <property type="entry name" value="PDC1_HK_sensor"/>
    <property type="match status" value="1"/>
</dbReference>
<dbReference type="InterPro" id="IPR004089">
    <property type="entry name" value="MCPsignal_dom"/>
</dbReference>
<evidence type="ECO:0000256" key="3">
    <source>
        <dbReference type="ARBA" id="ARBA00022500"/>
    </source>
</evidence>
<dbReference type="Pfam" id="PF00672">
    <property type="entry name" value="HAMP"/>
    <property type="match status" value="1"/>
</dbReference>
<dbReference type="PANTHER" id="PTHR32089">
    <property type="entry name" value="METHYL-ACCEPTING CHEMOTAXIS PROTEIN MCPB"/>
    <property type="match status" value="1"/>
</dbReference>
<dbReference type="InterPro" id="IPR033479">
    <property type="entry name" value="dCache_1"/>
</dbReference>
<evidence type="ECO:0000256" key="7">
    <source>
        <dbReference type="ARBA" id="ARBA00023224"/>
    </source>
</evidence>
<dbReference type="Proteomes" id="UP000031278">
    <property type="component" value="Unassembled WGS sequence"/>
</dbReference>
<dbReference type="Gene3D" id="3.30.450.20">
    <property type="entry name" value="PAS domain"/>
    <property type="match status" value="2"/>
</dbReference>
<evidence type="ECO:0000256" key="11">
    <source>
        <dbReference type="SAM" id="Phobius"/>
    </source>
</evidence>
<evidence type="ECO:0000259" key="12">
    <source>
        <dbReference type="PROSITE" id="PS50111"/>
    </source>
</evidence>
<evidence type="ECO:0000256" key="1">
    <source>
        <dbReference type="ARBA" id="ARBA00004651"/>
    </source>
</evidence>
<dbReference type="CDD" id="cd06225">
    <property type="entry name" value="HAMP"/>
    <property type="match status" value="1"/>
</dbReference>
<proteinExistence type="inferred from homology"/>
<keyword evidence="4 11" id="KW-0812">Transmembrane</keyword>
<dbReference type="PANTHER" id="PTHR32089:SF117">
    <property type="entry name" value="METHYL ACCEPTING SENSORY TRANSDUCER WITH CACHE_1 SMALL MOLECULE BINDING DOMAIN"/>
    <property type="match status" value="1"/>
</dbReference>
<feature type="domain" description="HAMP" evidence="13">
    <location>
        <begin position="297"/>
        <end position="351"/>
    </location>
</feature>
<dbReference type="FunFam" id="1.10.287.950:FF:000001">
    <property type="entry name" value="Methyl-accepting chemotaxis sensory transducer"/>
    <property type="match status" value="1"/>
</dbReference>
<dbReference type="Pfam" id="PF02743">
    <property type="entry name" value="dCache_1"/>
    <property type="match status" value="1"/>
</dbReference>
<dbReference type="InterPro" id="IPR004090">
    <property type="entry name" value="Chemotax_Me-accpt_rcpt"/>
</dbReference>
<feature type="coiled-coil region" evidence="10">
    <location>
        <begin position="595"/>
        <end position="622"/>
    </location>
</feature>
<evidence type="ECO:0000256" key="6">
    <source>
        <dbReference type="ARBA" id="ARBA00023136"/>
    </source>
</evidence>
<dbReference type="GO" id="GO:0004888">
    <property type="term" value="F:transmembrane signaling receptor activity"/>
    <property type="evidence" value="ECO:0007669"/>
    <property type="project" value="InterPro"/>
</dbReference>
<dbReference type="Gene3D" id="1.10.287.950">
    <property type="entry name" value="Methyl-accepting chemotaxis protein"/>
    <property type="match status" value="1"/>
</dbReference>
<evidence type="ECO:0000256" key="5">
    <source>
        <dbReference type="ARBA" id="ARBA00022989"/>
    </source>
</evidence>
<dbReference type="Pfam" id="PF00015">
    <property type="entry name" value="MCPsignal"/>
    <property type="match status" value="1"/>
</dbReference>
<evidence type="ECO:0000256" key="10">
    <source>
        <dbReference type="SAM" id="Coils"/>
    </source>
</evidence>
<keyword evidence="7 9" id="KW-0807">Transducer</keyword>
<gene>
    <name evidence="14" type="ORF">RJ45_25935</name>
</gene>
<sequence>MFSLSLRQKLAVSASIAIILGGALVTVLSFVSSLERLDEDLNARLRGIAQAYNEYVVDWMDSKAMALSAFPQTIEAKDIPVHLRQVKNSAGFDNVFLAFTDGTQVNANQVLLPEGNNDPRQWHWYQHAIGQNGQVTVENPTVAAATGASVVSMGKAVNILGSPAVLGADVEMKSIISQLDKVVLPGSGYMFIANEQGDIFAHADTSLLNQPTNYKDSDLTRQLLTRLASGRHAERVVINGSDSYLYVAPIAGKPLQTVIVIDAKSVLEPLYSTLYEHVFMTLLVVVVCAFLFNLLCIYLFKPLQQVSSALGVIAQGGGDLTQRINIDSQDEVGDLARNFNQFVTSLQVLIGHVRKQGAALGESATQSQSLADKQAFELQRQQDEITMVATAVTEMASATQEIASHAEQTAQAAQDSTSHTNNGRELVIQSRHSISNLASEVNEASTVISQLNEHAQGINSILSTIQGIAEQTNLLALNAAIEAARAGEQGRGFAVVADEVRVLSQRTHTSTEEIQSMIATLQQITTKAVDLMQTSSRLAQCTVEDADEATVALEQINASVAMISDMATQIATAAEEQTHVTDEITQNTTTIKDVSDQLTVDAQSARQQAENLSLQATNLNDKVATFIV</sequence>
<dbReference type="SMART" id="SM00304">
    <property type="entry name" value="HAMP"/>
    <property type="match status" value="1"/>
</dbReference>
<dbReference type="InterPro" id="IPR003660">
    <property type="entry name" value="HAMP_dom"/>
</dbReference>
<dbReference type="RefSeq" id="WP_039469761.1">
    <property type="nucleotide sequence ID" value="NZ_JWLZ01000227.1"/>
</dbReference>
<evidence type="ECO:0000256" key="4">
    <source>
        <dbReference type="ARBA" id="ARBA00022692"/>
    </source>
</evidence>
<keyword evidence="2" id="KW-1003">Cell membrane</keyword>
<dbReference type="GO" id="GO:0006935">
    <property type="term" value="P:chemotaxis"/>
    <property type="evidence" value="ECO:0007669"/>
    <property type="project" value="UniProtKB-KW"/>
</dbReference>
<feature type="domain" description="Methyl-accepting transducer" evidence="12">
    <location>
        <begin position="356"/>
        <end position="592"/>
    </location>
</feature>
<feature type="transmembrane region" description="Helical" evidence="11">
    <location>
        <begin position="278"/>
        <end position="300"/>
    </location>
</feature>
<dbReference type="AlphaFoldDB" id="A0A0B9FPL8"/>
<keyword evidence="5 11" id="KW-1133">Transmembrane helix</keyword>
<name>A0A0B9FPL8_9GAMM</name>
<keyword evidence="10" id="KW-0175">Coiled coil</keyword>
<dbReference type="GO" id="GO:0005886">
    <property type="term" value="C:plasma membrane"/>
    <property type="evidence" value="ECO:0007669"/>
    <property type="project" value="UniProtKB-SubCell"/>
</dbReference>
<evidence type="ECO:0000259" key="13">
    <source>
        <dbReference type="PROSITE" id="PS50885"/>
    </source>
</evidence>
<dbReference type="PRINTS" id="PR00260">
    <property type="entry name" value="CHEMTRNSDUCR"/>
</dbReference>
<accession>A0A0B9FPL8</accession>
<dbReference type="EMBL" id="JWLZ01000227">
    <property type="protein sequence ID" value="KHT58014.1"/>
    <property type="molecule type" value="Genomic_DNA"/>
</dbReference>
<dbReference type="SUPFAM" id="SSF58104">
    <property type="entry name" value="Methyl-accepting chemotaxis protein (MCP) signaling domain"/>
    <property type="match status" value="1"/>
</dbReference>
<keyword evidence="3" id="KW-0145">Chemotaxis</keyword>
<dbReference type="CDD" id="cd12912">
    <property type="entry name" value="PDC2_MCP_like"/>
    <property type="match status" value="1"/>
</dbReference>
<comment type="subcellular location">
    <subcellularLocation>
        <location evidence="1">Cell membrane</location>
        <topology evidence="1">Multi-pass membrane protein</topology>
    </subcellularLocation>
</comment>
<evidence type="ECO:0000313" key="14">
    <source>
        <dbReference type="EMBL" id="KHT58014.1"/>
    </source>
</evidence>
<organism evidence="14 15">
    <name type="scientific">Photobacterium gaetbulicola</name>
    <dbReference type="NCBI Taxonomy" id="1295392"/>
    <lineage>
        <taxon>Bacteria</taxon>
        <taxon>Pseudomonadati</taxon>
        <taxon>Pseudomonadota</taxon>
        <taxon>Gammaproteobacteria</taxon>
        <taxon>Vibrionales</taxon>
        <taxon>Vibrionaceae</taxon>
        <taxon>Photobacterium</taxon>
    </lineage>
</organism>
<dbReference type="PROSITE" id="PS50111">
    <property type="entry name" value="CHEMOTAXIS_TRANSDUC_2"/>
    <property type="match status" value="1"/>
</dbReference>
<protein>
    <submittedName>
        <fullName evidence="14">Chemotaxis protein</fullName>
    </submittedName>
</protein>
<dbReference type="GO" id="GO:0007165">
    <property type="term" value="P:signal transduction"/>
    <property type="evidence" value="ECO:0007669"/>
    <property type="project" value="UniProtKB-KW"/>
</dbReference>
<comment type="similarity">
    <text evidence="8">Belongs to the methyl-accepting chemotaxis (MCP) protein family.</text>
</comment>